<proteinExistence type="predicted"/>
<dbReference type="EMBL" id="UOEU01000646">
    <property type="protein sequence ID" value="VAW36985.1"/>
    <property type="molecule type" value="Genomic_DNA"/>
</dbReference>
<organism evidence="1">
    <name type="scientific">hydrothermal vent metagenome</name>
    <dbReference type="NCBI Taxonomy" id="652676"/>
    <lineage>
        <taxon>unclassified sequences</taxon>
        <taxon>metagenomes</taxon>
        <taxon>ecological metagenomes</taxon>
    </lineage>
</organism>
<protein>
    <submittedName>
        <fullName evidence="1">Uncharacterized protein</fullName>
    </submittedName>
</protein>
<evidence type="ECO:0000313" key="1">
    <source>
        <dbReference type="EMBL" id="VAW36985.1"/>
    </source>
</evidence>
<reference evidence="1" key="1">
    <citation type="submission" date="2018-06" db="EMBL/GenBank/DDBJ databases">
        <authorList>
            <person name="Zhirakovskaya E."/>
        </authorList>
    </citation>
    <scope>NUCLEOTIDE SEQUENCE</scope>
</reference>
<gene>
    <name evidence="1" type="ORF">MNBD_CHLOROFLEXI01-3859</name>
</gene>
<sequence>MRRSLTWLLLCFNLIACATVSSSPQASPTLIPSLQPSISPSPLPPSGVATVTPTHLPQPTVTVSPPILPSPTPLPLPQWENGLDVLMRETAVSQSVPFHQLLPSNSGAWQYDSGAFLHPIAFAMNDETAFLLDGGRVLVLNLIDASPPQILLQPDDIIEELPVQEPLDLALIGEQLLVLDRTGDVYRLDLQTISLELAETAVWQLERYERPIGETSSDYFVALGQDMAGSDMRLRLESSYSY</sequence>
<dbReference type="AlphaFoldDB" id="A0A3B0V0C1"/>
<name>A0A3B0V0C1_9ZZZZ</name>
<accession>A0A3B0V0C1</accession>
<feature type="non-terminal residue" evidence="1">
    <location>
        <position position="242"/>
    </location>
</feature>